<protein>
    <submittedName>
        <fullName evidence="1">Uncharacterized protein</fullName>
    </submittedName>
</protein>
<sequence>MRQSATICSGQYLIEKKKTRHIYCKLQYIFQLNNFLLIQFHSKVHGAWSINVPGNKGITTRLEDCVGEVKIEYMVKKREIFDKTYIRKGLKRKSSECQQKHL</sequence>
<comment type="caution">
    <text evidence="1">The sequence shown here is derived from an EMBL/GenBank/DDBJ whole genome shotgun (WGS) entry which is preliminary data.</text>
</comment>
<evidence type="ECO:0000313" key="2">
    <source>
        <dbReference type="Proteomes" id="UP001642540"/>
    </source>
</evidence>
<keyword evidence="2" id="KW-1185">Reference proteome</keyword>
<evidence type="ECO:0000313" key="1">
    <source>
        <dbReference type="EMBL" id="CAL8088744.1"/>
    </source>
</evidence>
<accession>A0ABP1Q5S7</accession>
<dbReference type="EMBL" id="CAXLJM020000023">
    <property type="protein sequence ID" value="CAL8088744.1"/>
    <property type="molecule type" value="Genomic_DNA"/>
</dbReference>
<proteinExistence type="predicted"/>
<dbReference type="Proteomes" id="UP001642540">
    <property type="component" value="Unassembled WGS sequence"/>
</dbReference>
<name>A0ABP1Q5S7_9HEXA</name>
<reference evidence="1 2" key="1">
    <citation type="submission" date="2024-08" db="EMBL/GenBank/DDBJ databases">
        <authorList>
            <person name="Cucini C."/>
            <person name="Frati F."/>
        </authorList>
    </citation>
    <scope>NUCLEOTIDE SEQUENCE [LARGE SCALE GENOMIC DNA]</scope>
</reference>
<gene>
    <name evidence="1" type="ORF">ODALV1_LOCUS7149</name>
</gene>
<organism evidence="1 2">
    <name type="scientific">Orchesella dallaii</name>
    <dbReference type="NCBI Taxonomy" id="48710"/>
    <lineage>
        <taxon>Eukaryota</taxon>
        <taxon>Metazoa</taxon>
        <taxon>Ecdysozoa</taxon>
        <taxon>Arthropoda</taxon>
        <taxon>Hexapoda</taxon>
        <taxon>Collembola</taxon>
        <taxon>Entomobryomorpha</taxon>
        <taxon>Entomobryoidea</taxon>
        <taxon>Orchesellidae</taxon>
        <taxon>Orchesellinae</taxon>
        <taxon>Orchesella</taxon>
    </lineage>
</organism>